<keyword evidence="6" id="KW-0812">Transmembrane</keyword>
<proteinExistence type="inferred from homology"/>
<evidence type="ECO:0000256" key="2">
    <source>
        <dbReference type="ARBA" id="ARBA00006555"/>
    </source>
</evidence>
<evidence type="ECO:0000256" key="5">
    <source>
        <dbReference type="ARBA" id="ARBA00022519"/>
    </source>
</evidence>
<accession>F0SA16</accession>
<reference evidence="11 12" key="1">
    <citation type="journal article" date="2011" name="Stand. Genomic Sci.">
        <title>Complete genome sequence of the gliding, heparinolytic Pedobacter saltans type strain (113).</title>
        <authorList>
            <person name="Liolios K."/>
            <person name="Sikorski J."/>
            <person name="Lu M."/>
            <person name="Nolan M."/>
            <person name="Lapidus A."/>
            <person name="Lucas S."/>
            <person name="Hammon N."/>
            <person name="Deshpande S."/>
            <person name="Cheng J.F."/>
            <person name="Tapia R."/>
            <person name="Han C."/>
            <person name="Goodwin L."/>
            <person name="Pitluck S."/>
            <person name="Huntemann M."/>
            <person name="Ivanova N."/>
            <person name="Pagani I."/>
            <person name="Mavromatis K."/>
            <person name="Ovchinikova G."/>
            <person name="Pati A."/>
            <person name="Chen A."/>
            <person name="Palaniappan K."/>
            <person name="Land M."/>
            <person name="Hauser L."/>
            <person name="Brambilla E.M."/>
            <person name="Kotsyurbenko O."/>
            <person name="Rohde M."/>
            <person name="Tindall B.J."/>
            <person name="Abt B."/>
            <person name="Goker M."/>
            <person name="Detter J.C."/>
            <person name="Woyke T."/>
            <person name="Bristow J."/>
            <person name="Eisen J.A."/>
            <person name="Markowitz V."/>
            <person name="Hugenholtz P."/>
            <person name="Klenk H.P."/>
            <person name="Kyrpides N.C."/>
        </authorList>
    </citation>
    <scope>NUCLEOTIDE SEQUENCE [LARGE SCALE GENOMIC DNA]</scope>
    <source>
        <strain evidence="12">ATCC 51119 / DSM 12145 / JCM 21818 / LMG 10337 / NBRC 100064 / NCIMB 13643</strain>
    </source>
</reference>
<dbReference type="PANTHER" id="PTHR33446">
    <property type="entry name" value="PROTEIN TONB-RELATED"/>
    <property type="match status" value="1"/>
</dbReference>
<dbReference type="GO" id="GO:0015031">
    <property type="term" value="P:protein transport"/>
    <property type="evidence" value="ECO:0007669"/>
    <property type="project" value="UniProtKB-KW"/>
</dbReference>
<evidence type="ECO:0000256" key="3">
    <source>
        <dbReference type="ARBA" id="ARBA00022448"/>
    </source>
</evidence>
<dbReference type="HOGENOM" id="CLU_862963_0_0_10"/>
<reference evidence="12" key="2">
    <citation type="submission" date="2011-02" db="EMBL/GenBank/DDBJ databases">
        <title>The complete genome of Pedobacter saltans DSM 12145.</title>
        <authorList>
            <consortium name="US DOE Joint Genome Institute (JGI-PGF)"/>
            <person name="Lucas S."/>
            <person name="Copeland A."/>
            <person name="Lapidus A."/>
            <person name="Bruce D."/>
            <person name="Goodwin L."/>
            <person name="Pitluck S."/>
            <person name="Kyrpides N."/>
            <person name="Mavromatis K."/>
            <person name="Pagani I."/>
            <person name="Ivanova N."/>
            <person name="Ovchinnikova G."/>
            <person name="Lu M."/>
            <person name="Detter J.C."/>
            <person name="Han C."/>
            <person name="Land M."/>
            <person name="Hauser L."/>
            <person name="Markowitz V."/>
            <person name="Cheng J.-F."/>
            <person name="Hugenholtz P."/>
            <person name="Woyke T."/>
            <person name="Wu D."/>
            <person name="Tindall B."/>
            <person name="Pomrenke H.G."/>
            <person name="Brambilla E."/>
            <person name="Klenk H.-P."/>
            <person name="Eisen J.A."/>
        </authorList>
    </citation>
    <scope>NUCLEOTIDE SEQUENCE [LARGE SCALE GENOMIC DNA]</scope>
    <source>
        <strain evidence="12">ATCC 51119 / DSM 12145 / JCM 21818 / LMG 10337 / NBRC 100064 / NCIMB 13643</strain>
    </source>
</reference>
<keyword evidence="5" id="KW-0997">Cell inner membrane</keyword>
<dbReference type="Gene3D" id="3.90.930.1">
    <property type="match status" value="1"/>
</dbReference>
<dbReference type="Proteomes" id="UP000000310">
    <property type="component" value="Chromosome"/>
</dbReference>
<keyword evidence="7" id="KW-0653">Protein transport</keyword>
<keyword evidence="12" id="KW-1185">Reference proteome</keyword>
<evidence type="ECO:0000256" key="4">
    <source>
        <dbReference type="ARBA" id="ARBA00022475"/>
    </source>
</evidence>
<name>F0SA16_PSESL</name>
<dbReference type="InterPro" id="IPR051045">
    <property type="entry name" value="TonB-dependent_transducer"/>
</dbReference>
<dbReference type="InterPro" id="IPR006260">
    <property type="entry name" value="TonB/TolA_C"/>
</dbReference>
<evidence type="ECO:0000256" key="6">
    <source>
        <dbReference type="ARBA" id="ARBA00022692"/>
    </source>
</evidence>
<dbReference type="NCBIfam" id="TIGR01352">
    <property type="entry name" value="tonB_Cterm"/>
    <property type="match status" value="1"/>
</dbReference>
<dbReference type="STRING" id="762903.Pedsa_3041"/>
<evidence type="ECO:0000256" key="9">
    <source>
        <dbReference type="ARBA" id="ARBA00023136"/>
    </source>
</evidence>
<dbReference type="GO" id="GO:0015891">
    <property type="term" value="P:siderophore transport"/>
    <property type="evidence" value="ECO:0007669"/>
    <property type="project" value="InterPro"/>
</dbReference>
<evidence type="ECO:0000313" key="11">
    <source>
        <dbReference type="EMBL" id="ADY53580.1"/>
    </source>
</evidence>
<comment type="subcellular location">
    <subcellularLocation>
        <location evidence="1">Cell inner membrane</location>
        <topology evidence="1">Single-pass membrane protein</topology>
        <orientation evidence="1">Periplasmic side</orientation>
    </subcellularLocation>
</comment>
<sequence length="322" mass="36743">MKIKVLWVLSVLFTTKSFSQDTIKVTQHKSVSPQELPYSRTIISTNTKGIYEFIEKYSDGRMKSRGYASSYEPFTKTGKETLFYKNGQIKSIHFNTPKNTAVGEYSSFYENGNLKLIGEFQEPCVLNRPESFEFPKFIVKQFLDSTGTNFLDKDGSGPVKMTYNNGDKLEGKYLKGKKDGEWHEHISKTNESYEESFKNGLLIKGIYTDSTGKVNIYTTAHIFPEYKYGMKELYSFISTNLKYPPMSKIQGIEGKVLLNFIVKKDGSLDKIKVIKSIPNGGELEEEAIRVLKMTEKWTPGFQRGKNVNVSYSLPIAFSLRKP</sequence>
<evidence type="ECO:0000313" key="12">
    <source>
        <dbReference type="Proteomes" id="UP000000310"/>
    </source>
</evidence>
<protein>
    <submittedName>
        <fullName evidence="11">TonB family protein</fullName>
    </submittedName>
</protein>
<dbReference type="AlphaFoldDB" id="F0SA16"/>
<evidence type="ECO:0000256" key="8">
    <source>
        <dbReference type="ARBA" id="ARBA00022989"/>
    </source>
</evidence>
<dbReference type="KEGG" id="psn:Pedsa_3041"/>
<dbReference type="RefSeq" id="WP_013634065.1">
    <property type="nucleotide sequence ID" value="NC_015177.1"/>
</dbReference>
<dbReference type="GO" id="GO:0030288">
    <property type="term" value="C:outer membrane-bounded periplasmic space"/>
    <property type="evidence" value="ECO:0007669"/>
    <property type="project" value="InterPro"/>
</dbReference>
<evidence type="ECO:0000256" key="7">
    <source>
        <dbReference type="ARBA" id="ARBA00022927"/>
    </source>
</evidence>
<dbReference type="Gene3D" id="2.20.110.10">
    <property type="entry name" value="Histone H3 K4-specific methyltransferase SET7/9 N-terminal domain"/>
    <property type="match status" value="1"/>
</dbReference>
<dbReference type="eggNOG" id="COG0810">
    <property type="taxonomic scope" value="Bacteria"/>
</dbReference>
<keyword evidence="4" id="KW-1003">Cell membrane</keyword>
<dbReference type="InterPro" id="IPR037682">
    <property type="entry name" value="TonB_C"/>
</dbReference>
<dbReference type="GO" id="GO:0031992">
    <property type="term" value="F:energy transducer activity"/>
    <property type="evidence" value="ECO:0007669"/>
    <property type="project" value="InterPro"/>
</dbReference>
<organism evidence="11 12">
    <name type="scientific">Pseudopedobacter saltans (strain ATCC 51119 / DSM 12145 / JCM 21818 / CCUG 39354 / LMG 10337 / NBRC 100064 / NCIMB 13643)</name>
    <name type="common">Pedobacter saltans</name>
    <dbReference type="NCBI Taxonomy" id="762903"/>
    <lineage>
        <taxon>Bacteria</taxon>
        <taxon>Pseudomonadati</taxon>
        <taxon>Bacteroidota</taxon>
        <taxon>Sphingobacteriia</taxon>
        <taxon>Sphingobacteriales</taxon>
        <taxon>Sphingobacteriaceae</taxon>
        <taxon>Pseudopedobacter</taxon>
    </lineage>
</organism>
<dbReference type="Gene3D" id="3.30.1150.10">
    <property type="match status" value="1"/>
</dbReference>
<dbReference type="GO" id="GO:0055085">
    <property type="term" value="P:transmembrane transport"/>
    <property type="evidence" value="ECO:0007669"/>
    <property type="project" value="InterPro"/>
</dbReference>
<keyword evidence="9" id="KW-0472">Membrane</keyword>
<dbReference type="EMBL" id="CP002545">
    <property type="protein sequence ID" value="ADY53580.1"/>
    <property type="molecule type" value="Genomic_DNA"/>
</dbReference>
<dbReference type="PROSITE" id="PS52015">
    <property type="entry name" value="TONB_CTD"/>
    <property type="match status" value="1"/>
</dbReference>
<evidence type="ECO:0000259" key="10">
    <source>
        <dbReference type="PROSITE" id="PS52015"/>
    </source>
</evidence>
<dbReference type="SUPFAM" id="SSF82185">
    <property type="entry name" value="Histone H3 K4-specific methyltransferase SET7/9 N-terminal domain"/>
    <property type="match status" value="1"/>
</dbReference>
<gene>
    <name evidence="11" type="ordered locus">Pedsa_3041</name>
</gene>
<comment type="similarity">
    <text evidence="2">Belongs to the TonB family.</text>
</comment>
<dbReference type="GO" id="GO:0098797">
    <property type="term" value="C:plasma membrane protein complex"/>
    <property type="evidence" value="ECO:0007669"/>
    <property type="project" value="TreeGrafter"/>
</dbReference>
<dbReference type="PANTHER" id="PTHR33446:SF2">
    <property type="entry name" value="PROTEIN TONB"/>
    <property type="match status" value="1"/>
</dbReference>
<dbReference type="SUPFAM" id="SSF74653">
    <property type="entry name" value="TolA/TonB C-terminal domain"/>
    <property type="match status" value="1"/>
</dbReference>
<feature type="domain" description="TonB C-terminal" evidence="10">
    <location>
        <begin position="228"/>
        <end position="322"/>
    </location>
</feature>
<keyword evidence="8" id="KW-1133">Transmembrane helix</keyword>
<keyword evidence="3" id="KW-0813">Transport</keyword>
<dbReference type="InterPro" id="IPR003538">
    <property type="entry name" value="TonB"/>
</dbReference>
<dbReference type="PRINTS" id="PR01374">
    <property type="entry name" value="TONBPROTEIN"/>
</dbReference>
<dbReference type="OrthoDB" id="649093at2"/>
<dbReference type="Pfam" id="PF03544">
    <property type="entry name" value="TonB_C"/>
    <property type="match status" value="1"/>
</dbReference>
<evidence type="ECO:0000256" key="1">
    <source>
        <dbReference type="ARBA" id="ARBA00004383"/>
    </source>
</evidence>